<dbReference type="Proteomes" id="UP000604046">
    <property type="component" value="Unassembled WGS sequence"/>
</dbReference>
<organism evidence="1 2">
    <name type="scientific">Symbiodinium natans</name>
    <dbReference type="NCBI Taxonomy" id="878477"/>
    <lineage>
        <taxon>Eukaryota</taxon>
        <taxon>Sar</taxon>
        <taxon>Alveolata</taxon>
        <taxon>Dinophyceae</taxon>
        <taxon>Suessiales</taxon>
        <taxon>Symbiodiniaceae</taxon>
        <taxon>Symbiodinium</taxon>
    </lineage>
</organism>
<dbReference type="EMBL" id="CAJNDS010002160">
    <property type="protein sequence ID" value="CAE7356225.1"/>
    <property type="molecule type" value="Genomic_DNA"/>
</dbReference>
<evidence type="ECO:0000313" key="1">
    <source>
        <dbReference type="EMBL" id="CAE7356225.1"/>
    </source>
</evidence>
<proteinExistence type="predicted"/>
<sequence>MDADAAPRKRRRPSALEKAAVGSLDIREALRAGSDRAAASSSTPLGELLAEQEAAFIAWSWDEASSALQAWEAAAIDAVPLLQEANLRLLPDDFRTAFNLHTAGDRASFRTAVLGALRAALAWWQAQTTLLAANRAS</sequence>
<accession>A0A812PNH9</accession>
<protein>
    <submittedName>
        <fullName evidence="1">Uncharacterized protein</fullName>
    </submittedName>
</protein>
<comment type="caution">
    <text evidence="1">The sequence shown here is derived from an EMBL/GenBank/DDBJ whole genome shotgun (WGS) entry which is preliminary data.</text>
</comment>
<dbReference type="AlphaFoldDB" id="A0A812PNH9"/>
<evidence type="ECO:0000313" key="2">
    <source>
        <dbReference type="Proteomes" id="UP000604046"/>
    </source>
</evidence>
<gene>
    <name evidence="1" type="ORF">SNAT2548_LOCUS18960</name>
</gene>
<reference evidence="1" key="1">
    <citation type="submission" date="2021-02" db="EMBL/GenBank/DDBJ databases">
        <authorList>
            <person name="Dougan E. K."/>
            <person name="Rhodes N."/>
            <person name="Thang M."/>
            <person name="Chan C."/>
        </authorList>
    </citation>
    <scope>NUCLEOTIDE SEQUENCE</scope>
</reference>
<name>A0A812PNH9_9DINO</name>
<keyword evidence="2" id="KW-1185">Reference proteome</keyword>